<evidence type="ECO:0000256" key="2">
    <source>
        <dbReference type="SAM" id="SignalP"/>
    </source>
</evidence>
<evidence type="ECO:0008006" key="5">
    <source>
        <dbReference type="Google" id="ProtNLM"/>
    </source>
</evidence>
<gene>
    <name evidence="3" type="ORF">SAMN04487954_11168</name>
</gene>
<dbReference type="AlphaFoldDB" id="A0A1G8Z250"/>
<dbReference type="RefSeq" id="WP_089687102.1">
    <property type="nucleotide sequence ID" value="NZ_FNES01000011.1"/>
</dbReference>
<sequence>MNLIRFWPLALLLTLGLAMSAPVLAQSEGDTEPQITTRQEADRTVREYRVNDALYAIEIRPSDGSSYYLVDQDGDGNFTRQEDGPTAIPEWVQRR</sequence>
<dbReference type="InterPro" id="IPR021357">
    <property type="entry name" value="DUF2782"/>
</dbReference>
<dbReference type="Pfam" id="PF11191">
    <property type="entry name" value="DUF2782"/>
    <property type="match status" value="1"/>
</dbReference>
<organism evidence="3 4">
    <name type="scientific">Billgrantia gudaonensis</name>
    <dbReference type="NCBI Taxonomy" id="376427"/>
    <lineage>
        <taxon>Bacteria</taxon>
        <taxon>Pseudomonadati</taxon>
        <taxon>Pseudomonadota</taxon>
        <taxon>Gammaproteobacteria</taxon>
        <taxon>Oceanospirillales</taxon>
        <taxon>Halomonadaceae</taxon>
        <taxon>Billgrantia</taxon>
    </lineage>
</organism>
<name>A0A1G8Z250_9GAMM</name>
<keyword evidence="4" id="KW-1185">Reference proteome</keyword>
<accession>A0A1G8Z250</accession>
<protein>
    <recommendedName>
        <fullName evidence="5">DUF2782 domain-containing protein</fullName>
    </recommendedName>
</protein>
<evidence type="ECO:0000256" key="1">
    <source>
        <dbReference type="SAM" id="MobiDB-lite"/>
    </source>
</evidence>
<dbReference type="OrthoDB" id="5296182at2"/>
<keyword evidence="2" id="KW-0732">Signal</keyword>
<dbReference type="Gene3D" id="2.20.130.30">
    <property type="entry name" value="Protein of unknown function DUF2782"/>
    <property type="match status" value="1"/>
</dbReference>
<dbReference type="Proteomes" id="UP000198525">
    <property type="component" value="Unassembled WGS sequence"/>
</dbReference>
<evidence type="ECO:0000313" key="4">
    <source>
        <dbReference type="Proteomes" id="UP000198525"/>
    </source>
</evidence>
<feature type="signal peptide" evidence="2">
    <location>
        <begin position="1"/>
        <end position="25"/>
    </location>
</feature>
<dbReference type="EMBL" id="FNES01000011">
    <property type="protein sequence ID" value="SDK09126.1"/>
    <property type="molecule type" value="Genomic_DNA"/>
</dbReference>
<dbReference type="STRING" id="376427.SAMN04487954_11168"/>
<reference evidence="3 4" key="1">
    <citation type="submission" date="2016-10" db="EMBL/GenBank/DDBJ databases">
        <authorList>
            <person name="de Groot N.N."/>
        </authorList>
    </citation>
    <scope>NUCLEOTIDE SEQUENCE [LARGE SCALE GENOMIC DNA]</scope>
    <source>
        <strain evidence="3 4">CGMCC 1.6133</strain>
    </source>
</reference>
<evidence type="ECO:0000313" key="3">
    <source>
        <dbReference type="EMBL" id="SDK09126.1"/>
    </source>
</evidence>
<feature type="region of interest" description="Disordered" evidence="1">
    <location>
        <begin position="71"/>
        <end position="95"/>
    </location>
</feature>
<proteinExistence type="predicted"/>
<feature type="chain" id="PRO_5011449873" description="DUF2782 domain-containing protein" evidence="2">
    <location>
        <begin position="26"/>
        <end position="95"/>
    </location>
</feature>